<feature type="transmembrane region" description="Helical" evidence="1">
    <location>
        <begin position="66"/>
        <end position="85"/>
    </location>
</feature>
<proteinExistence type="predicted"/>
<comment type="caution">
    <text evidence="2">The sequence shown here is derived from an EMBL/GenBank/DDBJ whole genome shotgun (WGS) entry which is preliminary data.</text>
</comment>
<protein>
    <submittedName>
        <fullName evidence="2">Uncharacterized protein</fullName>
    </submittedName>
</protein>
<evidence type="ECO:0000313" key="2">
    <source>
        <dbReference type="EMBL" id="KAG5167984.1"/>
    </source>
</evidence>
<organism evidence="2">
    <name type="scientific">Psilocybe cubensis</name>
    <name type="common">Psychedelic mushroom</name>
    <name type="synonym">Stropharia cubensis</name>
    <dbReference type="NCBI Taxonomy" id="181762"/>
    <lineage>
        <taxon>Eukaryota</taxon>
        <taxon>Fungi</taxon>
        <taxon>Dikarya</taxon>
        <taxon>Basidiomycota</taxon>
        <taxon>Agaricomycotina</taxon>
        <taxon>Agaricomycetes</taxon>
        <taxon>Agaricomycetidae</taxon>
        <taxon>Agaricales</taxon>
        <taxon>Agaricineae</taxon>
        <taxon>Strophariaceae</taxon>
        <taxon>Psilocybe</taxon>
    </lineage>
</organism>
<keyword evidence="1" id="KW-0472">Membrane</keyword>
<dbReference type="AlphaFoldDB" id="A0A8H7XYX2"/>
<sequence>MLTTVAVIEELYLLNRCRGLFQSPFILAALLAMVFVHAILEFYSGIYVVAFPMIDPDARRYGNRAASVLASIASTVDVFIPLALICQIHAVTPLQISKQRTWRDTIVNTISSGGCGALMTLVLVVLFWTRTDIFYILVNTMGRVYIITIFVNLIVSKSRSSPYDVPDSALNRKKLSFTANIMLYNFTKPPGVNLTPQMLDKQLPPTPKEVQFSHHIDIEANKSSLSLAPRIEVQ</sequence>
<keyword evidence="1" id="KW-0812">Transmembrane</keyword>
<name>A0A8H7XYX2_PSICU</name>
<feature type="transmembrane region" description="Helical" evidence="1">
    <location>
        <begin position="25"/>
        <end position="54"/>
    </location>
</feature>
<gene>
    <name evidence="2" type="ORF">JR316_006576</name>
</gene>
<accession>A0A8H7XYX2</accession>
<keyword evidence="1" id="KW-1133">Transmembrane helix</keyword>
<dbReference type="EMBL" id="JAFIQS010000006">
    <property type="protein sequence ID" value="KAG5167984.1"/>
    <property type="molecule type" value="Genomic_DNA"/>
</dbReference>
<reference evidence="2" key="1">
    <citation type="submission" date="2021-02" db="EMBL/GenBank/DDBJ databases">
        <title>Psilocybe cubensis genome.</title>
        <authorList>
            <person name="Mckernan K.J."/>
            <person name="Crawford S."/>
            <person name="Trippe A."/>
            <person name="Kane L.T."/>
            <person name="Mclaughlin S."/>
        </authorList>
    </citation>
    <scope>NUCLEOTIDE SEQUENCE [LARGE SCALE GENOMIC DNA]</scope>
    <source>
        <strain evidence="2">MGC-MH-2018</strain>
    </source>
</reference>
<feature type="transmembrane region" description="Helical" evidence="1">
    <location>
        <begin position="134"/>
        <end position="155"/>
    </location>
</feature>
<evidence type="ECO:0000256" key="1">
    <source>
        <dbReference type="SAM" id="Phobius"/>
    </source>
</evidence>
<feature type="transmembrane region" description="Helical" evidence="1">
    <location>
        <begin position="106"/>
        <end position="128"/>
    </location>
</feature>